<protein>
    <submittedName>
        <fullName evidence="2">Uncharacterized protein</fullName>
    </submittedName>
</protein>
<dbReference type="Gramene" id="AET1Gv20304400.2">
    <property type="protein sequence ID" value="AET1Gv20304400.2"/>
    <property type="gene ID" value="AET1Gv20304400"/>
</dbReference>
<dbReference type="Proteomes" id="UP000015105">
    <property type="component" value="Chromosome 1D"/>
</dbReference>
<evidence type="ECO:0000313" key="2">
    <source>
        <dbReference type="EnsemblPlants" id="AET1Gv20304400.2"/>
    </source>
</evidence>
<sequence>MAVAFCHAQPSNGSYVVYARSHVCMPAPAKEGTVTGSQASVHRREKRETGDGLIASPAARPDLCHARVI</sequence>
<evidence type="ECO:0000313" key="3">
    <source>
        <dbReference type="Proteomes" id="UP000015105"/>
    </source>
</evidence>
<dbReference type="AlphaFoldDB" id="A0A452Y5V5"/>
<reference evidence="2" key="5">
    <citation type="journal article" date="2021" name="G3 (Bethesda)">
        <title>Aegilops tauschii genome assembly Aet v5.0 features greater sequence contiguity and improved annotation.</title>
        <authorList>
            <person name="Wang L."/>
            <person name="Zhu T."/>
            <person name="Rodriguez J.C."/>
            <person name="Deal K.R."/>
            <person name="Dubcovsky J."/>
            <person name="McGuire P.E."/>
            <person name="Lux T."/>
            <person name="Spannagl M."/>
            <person name="Mayer K.F.X."/>
            <person name="Baldrich P."/>
            <person name="Meyers B.C."/>
            <person name="Huo N."/>
            <person name="Gu Y.Q."/>
            <person name="Zhou H."/>
            <person name="Devos K.M."/>
            <person name="Bennetzen J.L."/>
            <person name="Unver T."/>
            <person name="Budak H."/>
            <person name="Gulick P.J."/>
            <person name="Galiba G."/>
            <person name="Kalapos B."/>
            <person name="Nelson D.R."/>
            <person name="Li P."/>
            <person name="You F.M."/>
            <person name="Luo M.C."/>
            <person name="Dvorak J."/>
        </authorList>
    </citation>
    <scope>NUCLEOTIDE SEQUENCE [LARGE SCALE GENOMIC DNA]</scope>
    <source>
        <strain evidence="2">cv. AL8/78</strain>
    </source>
</reference>
<evidence type="ECO:0000256" key="1">
    <source>
        <dbReference type="SAM" id="MobiDB-lite"/>
    </source>
</evidence>
<reference evidence="3" key="1">
    <citation type="journal article" date="2014" name="Science">
        <title>Ancient hybridizations among the ancestral genomes of bread wheat.</title>
        <authorList>
            <consortium name="International Wheat Genome Sequencing Consortium,"/>
            <person name="Marcussen T."/>
            <person name="Sandve S.R."/>
            <person name="Heier L."/>
            <person name="Spannagl M."/>
            <person name="Pfeifer M."/>
            <person name="Jakobsen K.S."/>
            <person name="Wulff B.B."/>
            <person name="Steuernagel B."/>
            <person name="Mayer K.F."/>
            <person name="Olsen O.A."/>
        </authorList>
    </citation>
    <scope>NUCLEOTIDE SEQUENCE [LARGE SCALE GENOMIC DNA]</scope>
    <source>
        <strain evidence="3">cv. AL8/78</strain>
    </source>
</reference>
<name>A0A452Y5V5_AEGTS</name>
<reference evidence="2" key="4">
    <citation type="submission" date="2019-03" db="UniProtKB">
        <authorList>
            <consortium name="EnsemblPlants"/>
        </authorList>
    </citation>
    <scope>IDENTIFICATION</scope>
</reference>
<reference evidence="2" key="3">
    <citation type="journal article" date="2017" name="Nature">
        <title>Genome sequence of the progenitor of the wheat D genome Aegilops tauschii.</title>
        <authorList>
            <person name="Luo M.C."/>
            <person name="Gu Y.Q."/>
            <person name="Puiu D."/>
            <person name="Wang H."/>
            <person name="Twardziok S.O."/>
            <person name="Deal K.R."/>
            <person name="Huo N."/>
            <person name="Zhu T."/>
            <person name="Wang L."/>
            <person name="Wang Y."/>
            <person name="McGuire P.E."/>
            <person name="Liu S."/>
            <person name="Long H."/>
            <person name="Ramasamy R.K."/>
            <person name="Rodriguez J.C."/>
            <person name="Van S.L."/>
            <person name="Yuan L."/>
            <person name="Wang Z."/>
            <person name="Xia Z."/>
            <person name="Xiao L."/>
            <person name="Anderson O.D."/>
            <person name="Ouyang S."/>
            <person name="Liang Y."/>
            <person name="Zimin A.V."/>
            <person name="Pertea G."/>
            <person name="Qi P."/>
            <person name="Bennetzen J.L."/>
            <person name="Dai X."/>
            <person name="Dawson M.W."/>
            <person name="Muller H.G."/>
            <person name="Kugler K."/>
            <person name="Rivarola-Duarte L."/>
            <person name="Spannagl M."/>
            <person name="Mayer K.F.X."/>
            <person name="Lu F.H."/>
            <person name="Bevan M.W."/>
            <person name="Leroy P."/>
            <person name="Li P."/>
            <person name="You F.M."/>
            <person name="Sun Q."/>
            <person name="Liu Z."/>
            <person name="Lyons E."/>
            <person name="Wicker T."/>
            <person name="Salzberg S.L."/>
            <person name="Devos K.M."/>
            <person name="Dvorak J."/>
        </authorList>
    </citation>
    <scope>NUCLEOTIDE SEQUENCE [LARGE SCALE GENOMIC DNA]</scope>
    <source>
        <strain evidence="2">cv. AL8/78</strain>
    </source>
</reference>
<reference evidence="3" key="2">
    <citation type="journal article" date="2017" name="Nat. Plants">
        <title>The Aegilops tauschii genome reveals multiple impacts of transposons.</title>
        <authorList>
            <person name="Zhao G."/>
            <person name="Zou C."/>
            <person name="Li K."/>
            <person name="Wang K."/>
            <person name="Li T."/>
            <person name="Gao L."/>
            <person name="Zhang X."/>
            <person name="Wang H."/>
            <person name="Yang Z."/>
            <person name="Liu X."/>
            <person name="Jiang W."/>
            <person name="Mao L."/>
            <person name="Kong X."/>
            <person name="Jiao Y."/>
            <person name="Jia J."/>
        </authorList>
    </citation>
    <scope>NUCLEOTIDE SEQUENCE [LARGE SCALE GENOMIC DNA]</scope>
    <source>
        <strain evidence="3">cv. AL8/78</strain>
    </source>
</reference>
<keyword evidence="3" id="KW-1185">Reference proteome</keyword>
<proteinExistence type="predicted"/>
<accession>A0A452Y5V5</accession>
<feature type="region of interest" description="Disordered" evidence="1">
    <location>
        <begin position="30"/>
        <end position="56"/>
    </location>
</feature>
<dbReference type="EnsemblPlants" id="AET1Gv20304400.2">
    <property type="protein sequence ID" value="AET1Gv20304400.2"/>
    <property type="gene ID" value="AET1Gv20304400"/>
</dbReference>
<organism evidence="2 3">
    <name type="scientific">Aegilops tauschii subsp. strangulata</name>
    <name type="common">Goatgrass</name>
    <dbReference type="NCBI Taxonomy" id="200361"/>
    <lineage>
        <taxon>Eukaryota</taxon>
        <taxon>Viridiplantae</taxon>
        <taxon>Streptophyta</taxon>
        <taxon>Embryophyta</taxon>
        <taxon>Tracheophyta</taxon>
        <taxon>Spermatophyta</taxon>
        <taxon>Magnoliopsida</taxon>
        <taxon>Liliopsida</taxon>
        <taxon>Poales</taxon>
        <taxon>Poaceae</taxon>
        <taxon>BOP clade</taxon>
        <taxon>Pooideae</taxon>
        <taxon>Triticodae</taxon>
        <taxon>Triticeae</taxon>
        <taxon>Triticinae</taxon>
        <taxon>Aegilops</taxon>
    </lineage>
</organism>